<dbReference type="STRING" id="1235802.C823_00420"/>
<dbReference type="Proteomes" id="UP000012589">
    <property type="component" value="Unassembled WGS sequence"/>
</dbReference>
<comment type="caution">
    <text evidence="1">The sequence shown here is derived from an EMBL/GenBank/DDBJ whole genome shotgun (WGS) entry which is preliminary data.</text>
</comment>
<dbReference type="eggNOG" id="COG3467">
    <property type="taxonomic scope" value="Bacteria"/>
</dbReference>
<dbReference type="AlphaFoldDB" id="N2BKK3"/>
<organism evidence="1 2">
    <name type="scientific">Eubacterium plexicaudatum ASF492</name>
    <dbReference type="NCBI Taxonomy" id="1235802"/>
    <lineage>
        <taxon>Bacteria</taxon>
        <taxon>Bacillati</taxon>
        <taxon>Bacillota</taxon>
        <taxon>Clostridia</taxon>
        <taxon>Eubacteriales</taxon>
        <taxon>Eubacteriaceae</taxon>
        <taxon>Eubacterium</taxon>
    </lineage>
</organism>
<dbReference type="SUPFAM" id="SSF50475">
    <property type="entry name" value="FMN-binding split barrel"/>
    <property type="match status" value="1"/>
</dbReference>
<keyword evidence="2" id="KW-1185">Reference proteome</keyword>
<sequence>MFREMRRKKQMLSCEQCEDILRRCTSGVLAVSGDDEYPYAVPLSYVYDEGKLYFHSALDGHKLDAVKKHHKVSFCIIAQDRIIPEKYTTSYQSVIAFGNIRILDRKQEKLDAIKKLALKYAPNESAEHLALEIDRYWNTLCMLEMSIEHLTGKRAKN</sequence>
<dbReference type="EMBL" id="AQFT01000012">
    <property type="protein sequence ID" value="EMZ37354.1"/>
    <property type="molecule type" value="Genomic_DNA"/>
</dbReference>
<dbReference type="OrthoDB" id="9794935at2"/>
<gene>
    <name evidence="1" type="ORF">C823_00420</name>
</gene>
<protein>
    <recommendedName>
        <fullName evidence="3">5-nitroimidazole antibiotic resistance protein</fullName>
    </recommendedName>
</protein>
<dbReference type="Pfam" id="PF12900">
    <property type="entry name" value="Pyridox_ox_2"/>
    <property type="match status" value="1"/>
</dbReference>
<proteinExistence type="predicted"/>
<dbReference type="PATRIC" id="fig|1235802.3.peg.446"/>
<evidence type="ECO:0000313" key="1">
    <source>
        <dbReference type="EMBL" id="EMZ37354.1"/>
    </source>
</evidence>
<evidence type="ECO:0000313" key="2">
    <source>
        <dbReference type="Proteomes" id="UP000012589"/>
    </source>
</evidence>
<accession>N2BKK3</accession>
<evidence type="ECO:0008006" key="3">
    <source>
        <dbReference type="Google" id="ProtNLM"/>
    </source>
</evidence>
<dbReference type="InterPro" id="IPR024747">
    <property type="entry name" value="Pyridox_Oxase-rel"/>
</dbReference>
<reference evidence="1 2" key="1">
    <citation type="journal article" date="2014" name="Genome Announc.">
        <title>Draft genome sequences of the altered schaedler flora, a defined bacterial community from gnotobiotic mice.</title>
        <authorList>
            <person name="Wannemuehler M.J."/>
            <person name="Overstreet A.M."/>
            <person name="Ward D.V."/>
            <person name="Phillips G.J."/>
        </authorList>
    </citation>
    <scope>NUCLEOTIDE SEQUENCE [LARGE SCALE GENOMIC DNA]</scope>
    <source>
        <strain evidence="1 2">ASF492</strain>
    </source>
</reference>
<dbReference type="InterPro" id="IPR012349">
    <property type="entry name" value="Split_barrel_FMN-bd"/>
</dbReference>
<dbReference type="HOGENOM" id="CLU_067890_2_2_9"/>
<dbReference type="Gene3D" id="2.30.110.10">
    <property type="entry name" value="Electron Transport, Fmn-binding Protein, Chain A"/>
    <property type="match status" value="1"/>
</dbReference>
<name>N2BKK3_9FIRM</name>
<dbReference type="PANTHER" id="PTHR34071">
    <property type="entry name" value="5-NITROIMIDAZOLE ANTIBIOTICS RESISTANCE PROTEIN, NIMA-FAMILY-RELATED PROTEIN-RELATED"/>
    <property type="match status" value="1"/>
</dbReference>
<dbReference type="PANTHER" id="PTHR34071:SF2">
    <property type="entry name" value="FLAVIN-NUCLEOTIDE-BINDING PROTEIN"/>
    <property type="match status" value="1"/>
</dbReference>